<organism evidence="1 2">
    <name type="scientific">Romanomermis culicivorax</name>
    <name type="common">Nematode worm</name>
    <dbReference type="NCBI Taxonomy" id="13658"/>
    <lineage>
        <taxon>Eukaryota</taxon>
        <taxon>Metazoa</taxon>
        <taxon>Ecdysozoa</taxon>
        <taxon>Nematoda</taxon>
        <taxon>Enoplea</taxon>
        <taxon>Dorylaimia</taxon>
        <taxon>Mermithida</taxon>
        <taxon>Mermithoidea</taxon>
        <taxon>Mermithidae</taxon>
        <taxon>Romanomermis</taxon>
    </lineage>
</organism>
<proteinExistence type="predicted"/>
<keyword evidence="1" id="KW-1185">Reference proteome</keyword>
<accession>A0A915K0C1</accession>
<dbReference type="WBParaSite" id="nRc.2.0.1.t32117-RA">
    <property type="protein sequence ID" value="nRc.2.0.1.t32117-RA"/>
    <property type="gene ID" value="nRc.2.0.1.g32117"/>
</dbReference>
<dbReference type="Proteomes" id="UP000887565">
    <property type="component" value="Unplaced"/>
</dbReference>
<sequence length="145" mass="15988">MEMCGWPEDQMTDRLAEILDDVWTLSSHQMNKDAKELALAPVVQTNRISEVINSVMKIEEDPSAIAPNPSDDSTSRVAASPSVPCSQLTLTVAPLMKCLTGLLPGLQSLEDEPFSPYYLPQAITLQHFVIEKSYCESSVYANLTK</sequence>
<dbReference type="AlphaFoldDB" id="A0A915K0C1"/>
<name>A0A915K0C1_ROMCU</name>
<evidence type="ECO:0000313" key="2">
    <source>
        <dbReference type="WBParaSite" id="nRc.2.0.1.t32117-RA"/>
    </source>
</evidence>
<reference evidence="2" key="1">
    <citation type="submission" date="2022-11" db="UniProtKB">
        <authorList>
            <consortium name="WormBaseParasite"/>
        </authorList>
    </citation>
    <scope>IDENTIFICATION</scope>
</reference>
<protein>
    <submittedName>
        <fullName evidence="2">Uncharacterized protein</fullName>
    </submittedName>
</protein>
<evidence type="ECO:0000313" key="1">
    <source>
        <dbReference type="Proteomes" id="UP000887565"/>
    </source>
</evidence>